<proteinExistence type="inferred from homology"/>
<dbReference type="PANTHER" id="PTHR32295:SF279">
    <property type="entry name" value="PROTEIN IQ-DOMAIN 31-LIKE"/>
    <property type="match status" value="1"/>
</dbReference>
<feature type="compositionally biased region" description="Basic and acidic residues" evidence="3">
    <location>
        <begin position="426"/>
        <end position="438"/>
    </location>
</feature>
<feature type="signal peptide" evidence="4">
    <location>
        <begin position="1"/>
        <end position="21"/>
    </location>
</feature>
<feature type="region of interest" description="Disordered" evidence="3">
    <location>
        <begin position="253"/>
        <end position="318"/>
    </location>
</feature>
<dbReference type="Pfam" id="PF00612">
    <property type="entry name" value="IQ"/>
    <property type="match status" value="2"/>
</dbReference>
<feature type="compositionally biased region" description="Low complexity" evidence="3">
    <location>
        <begin position="306"/>
        <end position="318"/>
    </location>
</feature>
<evidence type="ECO:0000313" key="5">
    <source>
        <dbReference type="EMBL" id="KAK6155115.1"/>
    </source>
</evidence>
<name>A0ABR0X9E7_REHGL</name>
<accession>A0ABR0X9E7</accession>
<dbReference type="PANTHER" id="PTHR32295">
    <property type="entry name" value="IQ-DOMAIN 5-RELATED"/>
    <property type="match status" value="1"/>
</dbReference>
<evidence type="ECO:0000256" key="3">
    <source>
        <dbReference type="SAM" id="MobiDB-lite"/>
    </source>
</evidence>
<dbReference type="CDD" id="cd23767">
    <property type="entry name" value="IQCD"/>
    <property type="match status" value="1"/>
</dbReference>
<keyword evidence="1" id="KW-0112">Calmodulin-binding</keyword>
<protein>
    <recommendedName>
        <fullName evidence="7">DUF4005 domain-containing protein</fullName>
    </recommendedName>
</protein>
<dbReference type="SMART" id="SM00015">
    <property type="entry name" value="IQ"/>
    <property type="match status" value="3"/>
</dbReference>
<reference evidence="5 6" key="1">
    <citation type="journal article" date="2021" name="Comput. Struct. Biotechnol. J.">
        <title>De novo genome assembly of the potent medicinal plant Rehmannia glutinosa using nanopore technology.</title>
        <authorList>
            <person name="Ma L."/>
            <person name="Dong C."/>
            <person name="Song C."/>
            <person name="Wang X."/>
            <person name="Zheng X."/>
            <person name="Niu Y."/>
            <person name="Chen S."/>
            <person name="Feng W."/>
        </authorList>
    </citation>
    <scope>NUCLEOTIDE SEQUENCE [LARGE SCALE GENOMIC DNA]</scope>
    <source>
        <strain evidence="5">DH-2019</strain>
    </source>
</reference>
<evidence type="ECO:0000256" key="4">
    <source>
        <dbReference type="SAM" id="SignalP"/>
    </source>
</evidence>
<dbReference type="EMBL" id="JABTTQ020000005">
    <property type="protein sequence ID" value="KAK6155115.1"/>
    <property type="molecule type" value="Genomic_DNA"/>
</dbReference>
<organism evidence="5 6">
    <name type="scientific">Rehmannia glutinosa</name>
    <name type="common">Chinese foxglove</name>
    <dbReference type="NCBI Taxonomy" id="99300"/>
    <lineage>
        <taxon>Eukaryota</taxon>
        <taxon>Viridiplantae</taxon>
        <taxon>Streptophyta</taxon>
        <taxon>Embryophyta</taxon>
        <taxon>Tracheophyta</taxon>
        <taxon>Spermatophyta</taxon>
        <taxon>Magnoliopsida</taxon>
        <taxon>eudicotyledons</taxon>
        <taxon>Gunneridae</taxon>
        <taxon>Pentapetalae</taxon>
        <taxon>asterids</taxon>
        <taxon>lamiids</taxon>
        <taxon>Lamiales</taxon>
        <taxon>Orobanchaceae</taxon>
        <taxon>Rehmannieae</taxon>
        <taxon>Rehmannia</taxon>
    </lineage>
</organism>
<comment type="caution">
    <text evidence="5">The sequence shown here is derived from an EMBL/GenBank/DDBJ whole genome shotgun (WGS) entry which is preliminary data.</text>
</comment>
<evidence type="ECO:0000313" key="6">
    <source>
        <dbReference type="Proteomes" id="UP001318860"/>
    </source>
</evidence>
<evidence type="ECO:0008006" key="7">
    <source>
        <dbReference type="Google" id="ProtNLM"/>
    </source>
</evidence>
<feature type="region of interest" description="Disordered" evidence="3">
    <location>
        <begin position="426"/>
        <end position="452"/>
    </location>
</feature>
<evidence type="ECO:0000256" key="1">
    <source>
        <dbReference type="ARBA" id="ARBA00022860"/>
    </source>
</evidence>
<dbReference type="InterPro" id="IPR000048">
    <property type="entry name" value="IQ_motif_EF-hand-BS"/>
</dbReference>
<keyword evidence="4" id="KW-0732">Signal</keyword>
<dbReference type="Proteomes" id="UP001318860">
    <property type="component" value="Unassembled WGS sequence"/>
</dbReference>
<feature type="chain" id="PRO_5047129641" description="DUF4005 domain-containing protein" evidence="4">
    <location>
        <begin position="22"/>
        <end position="506"/>
    </location>
</feature>
<gene>
    <name evidence="5" type="ORF">DH2020_009363</name>
</gene>
<sequence length="506" mass="56854">MCCKNLICCLQLLLCMKNVTPDKKTAVKTPVEDLPPNTTVISDSYQLTERGVETLELEKGTSGSPCDTLALSPVNQCVDSQSNNVLIPVVDAEMERQEQAATKTQAVFRGYLARRAFRALKGIIRLQALIRGHLVRRQAVATLRCMHAIVKFQALARGRKVRLSDATPQVRKKYNVGELLDAKRVNIGANSFLRLDKLSTNTFVRKLLVKLPTAMPLSLQYDPAEPNSAWSWLERWSVSHFWDPPTRTKKIIKAKPQRKQGGAQIVEPESGKSRRTIRKVSNGENGASASSEMDKPKRNPRKLTSNQTELAQEQQAQNELERVKRNLRKVSASAVQVPEKSETETEKPLQSVEIAKNSAPPDVPELEIAVSSEKHSDPDDVVENPDFLETPSKNEPVDDNNPVVETQSFENGVKIESAVSLDDELSCKEEKSGKENQKVRKRRSLPAKQEYTEKSHRIPQACRVIWRPLNLLRPSLELKDLLNLVKMGPNMVMHVDILYQPLPMEN</sequence>
<evidence type="ECO:0000256" key="2">
    <source>
        <dbReference type="ARBA" id="ARBA00024341"/>
    </source>
</evidence>
<dbReference type="PROSITE" id="PS50096">
    <property type="entry name" value="IQ"/>
    <property type="match status" value="2"/>
</dbReference>
<keyword evidence="6" id="KW-1185">Reference proteome</keyword>
<feature type="compositionally biased region" description="Polar residues" evidence="3">
    <location>
        <begin position="282"/>
        <end position="291"/>
    </location>
</feature>
<feature type="region of interest" description="Disordered" evidence="3">
    <location>
        <begin position="332"/>
        <end position="403"/>
    </location>
</feature>
<comment type="similarity">
    <text evidence="2">Belongs to the IQD family.</text>
</comment>